<keyword evidence="6" id="KW-1185">Reference proteome</keyword>
<dbReference type="Pfam" id="PF01420">
    <property type="entry name" value="Methylase_S"/>
    <property type="match status" value="2"/>
</dbReference>
<dbReference type="GO" id="GO:0009307">
    <property type="term" value="P:DNA restriction-modification system"/>
    <property type="evidence" value="ECO:0007669"/>
    <property type="project" value="UniProtKB-KW"/>
</dbReference>
<evidence type="ECO:0000256" key="1">
    <source>
        <dbReference type="ARBA" id="ARBA00010923"/>
    </source>
</evidence>
<dbReference type="RefSeq" id="WP_075869078.1">
    <property type="nucleotide sequence ID" value="NZ_LXYT01000001.1"/>
</dbReference>
<comment type="similarity">
    <text evidence="1">Belongs to the type-I restriction system S methylase family.</text>
</comment>
<proteinExistence type="inferred from homology"/>
<feature type="domain" description="Type I restriction modification DNA specificity" evidence="4">
    <location>
        <begin position="314"/>
        <end position="478"/>
    </location>
</feature>
<evidence type="ECO:0000313" key="5">
    <source>
        <dbReference type="EMBL" id="OLY43912.1"/>
    </source>
</evidence>
<dbReference type="GO" id="GO:0009035">
    <property type="term" value="F:type I site-specific deoxyribonuclease activity"/>
    <property type="evidence" value="ECO:0007669"/>
    <property type="project" value="UniProtKB-EC"/>
</dbReference>
<feature type="domain" description="Type I restriction modification DNA specificity" evidence="4">
    <location>
        <begin position="70"/>
        <end position="235"/>
    </location>
</feature>
<dbReference type="GO" id="GO:0003677">
    <property type="term" value="F:DNA binding"/>
    <property type="evidence" value="ECO:0007669"/>
    <property type="project" value="UniProtKB-KW"/>
</dbReference>
<evidence type="ECO:0000313" key="6">
    <source>
        <dbReference type="Proteomes" id="UP000187344"/>
    </source>
</evidence>
<dbReference type="PANTHER" id="PTHR43140">
    <property type="entry name" value="TYPE-1 RESTRICTION ENZYME ECOKI SPECIFICITY PROTEIN"/>
    <property type="match status" value="1"/>
</dbReference>
<comment type="caution">
    <text evidence="5">The sequence shown here is derived from an EMBL/GenBank/DDBJ whole genome shotgun (WGS) entry which is preliminary data.</text>
</comment>
<dbReference type="AlphaFoldDB" id="A0A1R0FAI2"/>
<dbReference type="EC" id="3.1.21.3" evidence="5"/>
<dbReference type="EMBL" id="LXYT01000001">
    <property type="protein sequence ID" value="OLY43912.1"/>
    <property type="molecule type" value="Genomic_DNA"/>
</dbReference>
<protein>
    <submittedName>
        <fullName evidence="5">Type I restriction enzyme, S subunit</fullName>
        <ecNumber evidence="5">3.1.21.3</ecNumber>
    </submittedName>
</protein>
<organism evidence="5 6">
    <name type="scientific">Bartonella apis</name>
    <dbReference type="NCBI Taxonomy" id="1686310"/>
    <lineage>
        <taxon>Bacteria</taxon>
        <taxon>Pseudomonadati</taxon>
        <taxon>Pseudomonadota</taxon>
        <taxon>Alphaproteobacteria</taxon>
        <taxon>Hyphomicrobiales</taxon>
        <taxon>Bartonellaceae</taxon>
        <taxon>Bartonella</taxon>
    </lineage>
</organism>
<dbReference type="InterPro" id="IPR044946">
    <property type="entry name" value="Restrct_endonuc_typeI_TRD_sf"/>
</dbReference>
<evidence type="ECO:0000256" key="2">
    <source>
        <dbReference type="ARBA" id="ARBA00022747"/>
    </source>
</evidence>
<keyword evidence="2" id="KW-0680">Restriction system</keyword>
<evidence type="ECO:0000256" key="3">
    <source>
        <dbReference type="ARBA" id="ARBA00023125"/>
    </source>
</evidence>
<dbReference type="OrthoDB" id="164285at2"/>
<accession>A0A1R0FAI2</accession>
<dbReference type="InterPro" id="IPR051212">
    <property type="entry name" value="Type-I_RE_S_subunit"/>
</dbReference>
<keyword evidence="3" id="KW-0238">DNA-binding</keyword>
<keyword evidence="5" id="KW-0378">Hydrolase</keyword>
<dbReference type="Proteomes" id="UP000187344">
    <property type="component" value="Unassembled WGS sequence"/>
</dbReference>
<dbReference type="PANTHER" id="PTHR43140:SF1">
    <property type="entry name" value="TYPE I RESTRICTION ENZYME ECOKI SPECIFICITY SUBUNIT"/>
    <property type="match status" value="1"/>
</dbReference>
<name>A0A1R0FAI2_9HYPH</name>
<gene>
    <name evidence="5" type="ORF">PEB0149_013540</name>
</gene>
<evidence type="ECO:0000259" key="4">
    <source>
        <dbReference type="Pfam" id="PF01420"/>
    </source>
</evidence>
<dbReference type="SUPFAM" id="SSF116734">
    <property type="entry name" value="DNA methylase specificity domain"/>
    <property type="match status" value="2"/>
</dbReference>
<dbReference type="Gene3D" id="3.90.220.20">
    <property type="entry name" value="DNA methylase specificity domains"/>
    <property type="match status" value="2"/>
</dbReference>
<sequence length="482" mass="55501">MRLIGDKLKASLLQDAFQGKLTKQLPEDGDARDLLKEIQAEKERLVKEKKIKEEKPLPVIKDEEIPFDIPKNWVWTRLGEVTNYGECRQVNKHNIGSHELIIELEDIEKNSYKILHKKFDRIPGSNKNRFKKNDVLYGKLRPYLRKCVIVDCDGYCSTEIIPINGYGRIDQKFIMYYMTSPFVDIRVNSLTHGMDMPRLGTRAALKLLFPLPPLAEQRRIVDKLKTAIEKTDELKFFETKLSELEKSFPNKLKASLLQDAFQGKLTKQLPEDGDARDLLKEVQAEKERLVKEKKIKEEKPLPVIKDREIPFDIPRNWVWTRLGEISLIGSGITPDAKYLCTRDGIPYFKVSDMNSLGNETVMKVASCYVTKSDLWKTVPKNSVIYPKNGGALLTNKRRMTIDPCIIDLNTGYATPVLCHINYFYYWFLNIDFSHKCTGSAVPTIAASIIKKLLFPLPPLAEQRRIVDKLKTALEKIESLNDR</sequence>
<reference evidence="5 6" key="1">
    <citation type="submission" date="2016-12" db="EMBL/GenBank/DDBJ databases">
        <title>Comparative genomics of Bartonella apis.</title>
        <authorList>
            <person name="Engel P."/>
        </authorList>
    </citation>
    <scope>NUCLEOTIDE SEQUENCE [LARGE SCALE GENOMIC DNA]</scope>
    <source>
        <strain evidence="5 6">PEB0149</strain>
    </source>
</reference>
<dbReference type="InterPro" id="IPR000055">
    <property type="entry name" value="Restrct_endonuc_typeI_TRD"/>
</dbReference>